<keyword evidence="4" id="KW-1003">Cell membrane</keyword>
<feature type="transmembrane region" description="Helical" evidence="8">
    <location>
        <begin position="77"/>
        <end position="97"/>
    </location>
</feature>
<evidence type="ECO:0000313" key="9">
    <source>
        <dbReference type="EMBL" id="MBK1703674.1"/>
    </source>
</evidence>
<evidence type="ECO:0000256" key="4">
    <source>
        <dbReference type="ARBA" id="ARBA00022475"/>
    </source>
</evidence>
<feature type="transmembrane region" description="Helical" evidence="8">
    <location>
        <begin position="20"/>
        <end position="39"/>
    </location>
</feature>
<keyword evidence="7 8" id="KW-0472">Membrane</keyword>
<dbReference type="EMBL" id="NRSJ01000004">
    <property type="protein sequence ID" value="MBK1703674.1"/>
    <property type="molecule type" value="Genomic_DNA"/>
</dbReference>
<evidence type="ECO:0000313" key="10">
    <source>
        <dbReference type="Proteomes" id="UP001296776"/>
    </source>
</evidence>
<dbReference type="InterPro" id="IPR002549">
    <property type="entry name" value="AI-2E-like"/>
</dbReference>
<dbReference type="PANTHER" id="PTHR21716">
    <property type="entry name" value="TRANSMEMBRANE PROTEIN"/>
    <property type="match status" value="1"/>
</dbReference>
<evidence type="ECO:0000256" key="7">
    <source>
        <dbReference type="ARBA" id="ARBA00023136"/>
    </source>
</evidence>
<dbReference type="RefSeq" id="WP_200344846.1">
    <property type="nucleotide sequence ID" value="NZ_NRSJ01000004.1"/>
</dbReference>
<dbReference type="Pfam" id="PF01594">
    <property type="entry name" value="AI-2E_transport"/>
    <property type="match status" value="1"/>
</dbReference>
<evidence type="ECO:0000256" key="3">
    <source>
        <dbReference type="ARBA" id="ARBA00022448"/>
    </source>
</evidence>
<feature type="transmembrane region" description="Helical" evidence="8">
    <location>
        <begin position="224"/>
        <end position="244"/>
    </location>
</feature>
<evidence type="ECO:0000256" key="2">
    <source>
        <dbReference type="ARBA" id="ARBA00009773"/>
    </source>
</evidence>
<feature type="transmembrane region" description="Helical" evidence="8">
    <location>
        <begin position="45"/>
        <end position="65"/>
    </location>
</feature>
<feature type="transmembrane region" description="Helical" evidence="8">
    <location>
        <begin position="162"/>
        <end position="185"/>
    </location>
</feature>
<reference evidence="9" key="2">
    <citation type="journal article" date="2020" name="Microorganisms">
        <title>Osmotic Adaptation and Compatible Solute Biosynthesis of Phototrophic Bacteria as Revealed from Genome Analyses.</title>
        <authorList>
            <person name="Imhoff J.F."/>
            <person name="Rahn T."/>
            <person name="Kunzel S."/>
            <person name="Keller A."/>
            <person name="Neulinger S.C."/>
        </authorList>
    </citation>
    <scope>NUCLEOTIDE SEQUENCE</scope>
    <source>
        <strain evidence="9">DSM 11080</strain>
    </source>
</reference>
<dbReference type="Proteomes" id="UP001296776">
    <property type="component" value="Unassembled WGS sequence"/>
</dbReference>
<feature type="transmembrane region" description="Helical" evidence="8">
    <location>
        <begin position="250"/>
        <end position="277"/>
    </location>
</feature>
<keyword evidence="5 8" id="KW-0812">Transmembrane</keyword>
<protein>
    <submittedName>
        <fullName evidence="9">AI-2E family transporter</fullName>
    </submittedName>
</protein>
<name>A0AAJ0U1R7_9GAMM</name>
<evidence type="ECO:0000256" key="5">
    <source>
        <dbReference type="ARBA" id="ARBA00022692"/>
    </source>
</evidence>
<keyword evidence="3" id="KW-0813">Transport</keyword>
<comment type="similarity">
    <text evidence="2">Belongs to the autoinducer-2 exporter (AI-2E) (TC 2.A.86) family.</text>
</comment>
<dbReference type="AlphaFoldDB" id="A0AAJ0U1R7"/>
<feature type="transmembrane region" description="Helical" evidence="8">
    <location>
        <begin position="313"/>
        <end position="342"/>
    </location>
</feature>
<evidence type="ECO:0000256" key="8">
    <source>
        <dbReference type="SAM" id="Phobius"/>
    </source>
</evidence>
<accession>A0AAJ0U1R7</accession>
<keyword evidence="10" id="KW-1185">Reference proteome</keyword>
<feature type="transmembrane region" description="Helical" evidence="8">
    <location>
        <begin position="284"/>
        <end position="301"/>
    </location>
</feature>
<evidence type="ECO:0000256" key="1">
    <source>
        <dbReference type="ARBA" id="ARBA00004651"/>
    </source>
</evidence>
<gene>
    <name evidence="9" type="ORF">CKO40_03705</name>
</gene>
<keyword evidence="6 8" id="KW-1133">Transmembrane helix</keyword>
<comment type="subcellular location">
    <subcellularLocation>
        <location evidence="1">Cell membrane</location>
        <topology evidence="1">Multi-pass membrane protein</topology>
    </subcellularLocation>
</comment>
<reference evidence="9" key="1">
    <citation type="submission" date="2017-08" db="EMBL/GenBank/DDBJ databases">
        <authorList>
            <person name="Imhoff J.F."/>
            <person name="Rahn T."/>
            <person name="Kuenzel S."/>
            <person name="Neulinger S.C."/>
        </authorList>
    </citation>
    <scope>NUCLEOTIDE SEQUENCE</scope>
    <source>
        <strain evidence="9">DSM 11080</strain>
    </source>
</reference>
<proteinExistence type="inferred from homology"/>
<dbReference type="PANTHER" id="PTHR21716:SF67">
    <property type="entry name" value="TRANSPORT PROTEIN YDIK-RELATED"/>
    <property type="match status" value="1"/>
</dbReference>
<comment type="caution">
    <text evidence="9">The sequence shown here is derived from an EMBL/GenBank/DDBJ whole genome shotgun (WGS) entry which is preliminary data.</text>
</comment>
<organism evidence="9 10">
    <name type="scientific">Halochromatium glycolicum</name>
    <dbReference type="NCBI Taxonomy" id="85075"/>
    <lineage>
        <taxon>Bacteria</taxon>
        <taxon>Pseudomonadati</taxon>
        <taxon>Pseudomonadota</taxon>
        <taxon>Gammaproteobacteria</taxon>
        <taxon>Chromatiales</taxon>
        <taxon>Chromatiaceae</taxon>
        <taxon>Halochromatium</taxon>
    </lineage>
</organism>
<evidence type="ECO:0000256" key="6">
    <source>
        <dbReference type="ARBA" id="ARBA00022989"/>
    </source>
</evidence>
<dbReference type="GO" id="GO:0005886">
    <property type="term" value="C:plasma membrane"/>
    <property type="evidence" value="ECO:0007669"/>
    <property type="project" value="UniProtKB-SubCell"/>
</dbReference>
<sequence length="373" mass="39110">MQETDLKPANKEAVERAIEIAIRVGLIAAMILLCVWVMRPFLVPILWGIIIAVAAWPGYSLLLGLLKGRRLLTSSLFTLLALILLILPVLMLSGTVVEGVSSIHDAVHQGELNVPPAPDLSAIPVVGPEVETFWSTASENLEEALESIRPQLQMIGTRLLSFAANAGAGILHLLIAIVIAAILLAKSEGADRVASALAQRLAGDQGRRFAVLAESVVRSVSRGILGIALIQALLGGLGMLVAGVPAAGLWAILIMILATIQIGAFPVLLVAAGYLFYTGDLTTAILFAIWSAIVASLDNVLKPLLLGRGVPVPMAVIFIGAIGGLLNAGIIGLFIGPVILALGYELFLAWLHAPRVATAVDEQRPVAESSSQS</sequence>